<comment type="caution">
    <text evidence="2">The sequence shown here is derived from an EMBL/GenBank/DDBJ whole genome shotgun (WGS) entry which is preliminary data.</text>
</comment>
<dbReference type="InterPro" id="IPR010746">
    <property type="entry name" value="CYMV_Orf1"/>
</dbReference>
<name>A0A8J5KZQ4_ZINOF</name>
<keyword evidence="1" id="KW-0175">Coiled coil</keyword>
<dbReference type="AlphaFoldDB" id="A0A8J5KZQ4"/>
<protein>
    <submittedName>
        <fullName evidence="2">Uncharacterized protein</fullName>
    </submittedName>
</protein>
<evidence type="ECO:0000313" key="2">
    <source>
        <dbReference type="EMBL" id="KAG6499047.1"/>
    </source>
</evidence>
<accession>A0A8J5KZQ4</accession>
<dbReference type="EMBL" id="JACMSC010000011">
    <property type="protein sequence ID" value="KAG6499047.1"/>
    <property type="molecule type" value="Genomic_DNA"/>
</dbReference>
<organism evidence="2 3">
    <name type="scientific">Zingiber officinale</name>
    <name type="common">Ginger</name>
    <name type="synonym">Amomum zingiber</name>
    <dbReference type="NCBI Taxonomy" id="94328"/>
    <lineage>
        <taxon>Eukaryota</taxon>
        <taxon>Viridiplantae</taxon>
        <taxon>Streptophyta</taxon>
        <taxon>Embryophyta</taxon>
        <taxon>Tracheophyta</taxon>
        <taxon>Spermatophyta</taxon>
        <taxon>Magnoliopsida</taxon>
        <taxon>Liliopsida</taxon>
        <taxon>Zingiberales</taxon>
        <taxon>Zingiberaceae</taxon>
        <taxon>Zingiber</taxon>
    </lineage>
</organism>
<evidence type="ECO:0000256" key="1">
    <source>
        <dbReference type="SAM" id="Coils"/>
    </source>
</evidence>
<dbReference type="Pfam" id="PF07028">
    <property type="entry name" value="DUF1319"/>
    <property type="match status" value="1"/>
</dbReference>
<dbReference type="Proteomes" id="UP000734854">
    <property type="component" value="Unassembled WGS sequence"/>
</dbReference>
<sequence length="193" mass="22201">MSRRWEIAIQDWYTKAPTAKLEYLDLANSKPTTKELAHNLAVIFDRLSLSNRVNLKNFKQIQEEVKLLKEENCKLVKEIKNLTKEVIQDRSVTEKQLEKIIAQITEKHKQETRQSTSSYKEALQATEAIEAPALGFCRPADHKGAISGTIASIKQLLVTILEKLENLEDRIRRIEEKTRVSQEKKQVKDKGSC</sequence>
<keyword evidence="3" id="KW-1185">Reference proteome</keyword>
<gene>
    <name evidence="2" type="ORF">ZIOFF_038803</name>
</gene>
<proteinExistence type="predicted"/>
<reference evidence="2 3" key="1">
    <citation type="submission" date="2020-08" db="EMBL/GenBank/DDBJ databases">
        <title>Plant Genome Project.</title>
        <authorList>
            <person name="Zhang R.-G."/>
        </authorList>
    </citation>
    <scope>NUCLEOTIDE SEQUENCE [LARGE SCALE GENOMIC DNA]</scope>
    <source>
        <tissue evidence="2">Rhizome</tissue>
    </source>
</reference>
<feature type="coiled-coil region" evidence="1">
    <location>
        <begin position="150"/>
        <end position="184"/>
    </location>
</feature>
<evidence type="ECO:0000313" key="3">
    <source>
        <dbReference type="Proteomes" id="UP000734854"/>
    </source>
</evidence>